<dbReference type="HOGENOM" id="CLU_806856_0_0_1"/>
<feature type="compositionally biased region" description="Polar residues" evidence="1">
    <location>
        <begin position="30"/>
        <end position="39"/>
    </location>
</feature>
<name>E4ZPU2_LEPMJ</name>
<gene>
    <name evidence="2" type="ORF">LEMA_P043780.1</name>
</gene>
<evidence type="ECO:0000313" key="3">
    <source>
        <dbReference type="Proteomes" id="UP000002668"/>
    </source>
</evidence>
<keyword evidence="3" id="KW-1185">Reference proteome</keyword>
<organism evidence="3">
    <name type="scientific">Leptosphaeria maculans (strain JN3 / isolate v23.1.3 / race Av1-4-5-6-7-8)</name>
    <name type="common">Blackleg fungus</name>
    <name type="synonym">Phoma lingam</name>
    <dbReference type="NCBI Taxonomy" id="985895"/>
    <lineage>
        <taxon>Eukaryota</taxon>
        <taxon>Fungi</taxon>
        <taxon>Dikarya</taxon>
        <taxon>Ascomycota</taxon>
        <taxon>Pezizomycotina</taxon>
        <taxon>Dothideomycetes</taxon>
        <taxon>Pleosporomycetidae</taxon>
        <taxon>Pleosporales</taxon>
        <taxon>Pleosporineae</taxon>
        <taxon>Leptosphaeriaceae</taxon>
        <taxon>Plenodomus</taxon>
        <taxon>Plenodomus lingam/Leptosphaeria maculans species complex</taxon>
    </lineage>
</organism>
<dbReference type="AlphaFoldDB" id="E4ZPU2"/>
<dbReference type="Proteomes" id="UP000002668">
    <property type="component" value="Genome"/>
</dbReference>
<proteinExistence type="predicted"/>
<dbReference type="GeneID" id="13287362"/>
<sequence>MAGSPVSIDGEENGGVPVASRFQVHCSPTAAPSSNSSGDTRPENGIKPDARSRAVSTLSMGSPISPNDLGFRHLTLDDAAARPFNSDANRYTSPSQRGPQSSTTPSVYSPQPRGRIWRDNNARPGPAFNSRAGSGGYRNSRTWMSPDVQAQQDFLVIRNSMRRQFKNAEVAKWKLGDYIAHREAVIASQAEQLARKVQMRETASTLDSAIPLETQECLRKWGINGNFDEHGNKGRVLGESTIWCKDWANGKDEIAPWPSIAEMKWEGDDRAKTGVGRFLPLPREQGPPSLSWNTLPVVDQYPLDQIAKIPTMEDVYLPVDDQIEDEKEYLWSKGLEQEMEALLKS</sequence>
<dbReference type="eggNOG" id="ENOG502T2GG">
    <property type="taxonomic scope" value="Eukaryota"/>
</dbReference>
<accession>E4ZPU2</accession>
<reference evidence="3" key="1">
    <citation type="journal article" date="2011" name="Nat. Commun.">
        <title>Effector diversification within compartments of the Leptosphaeria maculans genome affected by Repeat-Induced Point mutations.</title>
        <authorList>
            <person name="Rouxel T."/>
            <person name="Grandaubert J."/>
            <person name="Hane J.K."/>
            <person name="Hoede C."/>
            <person name="van de Wouw A.P."/>
            <person name="Couloux A."/>
            <person name="Dominguez V."/>
            <person name="Anthouard V."/>
            <person name="Bally P."/>
            <person name="Bourras S."/>
            <person name="Cozijnsen A.J."/>
            <person name="Ciuffetti L.M."/>
            <person name="Degrave A."/>
            <person name="Dilmaghani A."/>
            <person name="Duret L."/>
            <person name="Fudal I."/>
            <person name="Goodwin S.B."/>
            <person name="Gout L."/>
            <person name="Glaser N."/>
            <person name="Linglin J."/>
            <person name="Kema G.H.J."/>
            <person name="Lapalu N."/>
            <person name="Lawrence C.B."/>
            <person name="May K."/>
            <person name="Meyer M."/>
            <person name="Ollivier B."/>
            <person name="Poulain J."/>
            <person name="Schoch C.L."/>
            <person name="Simon A."/>
            <person name="Spatafora J.W."/>
            <person name="Stachowiak A."/>
            <person name="Turgeon B.G."/>
            <person name="Tyler B.M."/>
            <person name="Vincent D."/>
            <person name="Weissenbach J."/>
            <person name="Amselem J."/>
            <person name="Quesneville H."/>
            <person name="Oliver R.P."/>
            <person name="Wincker P."/>
            <person name="Balesdent M.-H."/>
            <person name="Howlett B.J."/>
        </authorList>
    </citation>
    <scope>NUCLEOTIDE SEQUENCE [LARGE SCALE GENOMIC DNA]</scope>
    <source>
        <strain evidence="3">JN3 / isolate v23.1.3 / race Av1-4-5-6-7-8</strain>
    </source>
</reference>
<dbReference type="EMBL" id="FP929105">
    <property type="protein sequence ID" value="CBX93477.1"/>
    <property type="molecule type" value="Genomic_DNA"/>
</dbReference>
<feature type="compositionally biased region" description="Basic and acidic residues" evidence="1">
    <location>
        <begin position="40"/>
        <end position="52"/>
    </location>
</feature>
<dbReference type="InParanoid" id="E4ZPU2"/>
<protein>
    <submittedName>
        <fullName evidence="2">Uncharacterized protein</fullName>
    </submittedName>
</protein>
<dbReference type="OrthoDB" id="5305306at2759"/>
<feature type="compositionally biased region" description="Polar residues" evidence="1">
    <location>
        <begin position="54"/>
        <end position="65"/>
    </location>
</feature>
<feature type="compositionally biased region" description="Polar residues" evidence="1">
    <location>
        <begin position="86"/>
        <end position="109"/>
    </location>
</feature>
<dbReference type="STRING" id="985895.E4ZPU2"/>
<feature type="region of interest" description="Disordered" evidence="1">
    <location>
        <begin position="1"/>
        <end position="69"/>
    </location>
</feature>
<dbReference type="VEuPathDB" id="FungiDB:LEMA_P043780.1"/>
<dbReference type="OMA" id="NSDVAKW"/>
<evidence type="ECO:0000256" key="1">
    <source>
        <dbReference type="SAM" id="MobiDB-lite"/>
    </source>
</evidence>
<feature type="region of interest" description="Disordered" evidence="1">
    <location>
        <begin position="84"/>
        <end position="144"/>
    </location>
</feature>
<evidence type="ECO:0000313" key="2">
    <source>
        <dbReference type="EMBL" id="CBX93477.1"/>
    </source>
</evidence>